<evidence type="ECO:0000313" key="12">
    <source>
        <dbReference type="Proteomes" id="UP000271098"/>
    </source>
</evidence>
<keyword evidence="3 9" id="KW-0812">Transmembrane</keyword>
<dbReference type="Gene3D" id="1.20.1560.10">
    <property type="entry name" value="ABC transporter type 1, transmembrane domain"/>
    <property type="match status" value="1"/>
</dbReference>
<dbReference type="PANTHER" id="PTHR24223:SF443">
    <property type="entry name" value="MULTIDRUG-RESISTANCE LIKE PROTEIN 1, ISOFORM I"/>
    <property type="match status" value="1"/>
</dbReference>
<evidence type="ECO:0000259" key="10">
    <source>
        <dbReference type="PROSITE" id="PS50929"/>
    </source>
</evidence>
<accession>A0A183ESB4</accession>
<evidence type="ECO:0000256" key="8">
    <source>
        <dbReference type="ARBA" id="ARBA00023136"/>
    </source>
</evidence>
<keyword evidence="6" id="KW-0067">ATP-binding</keyword>
<evidence type="ECO:0000256" key="6">
    <source>
        <dbReference type="ARBA" id="ARBA00022840"/>
    </source>
</evidence>
<dbReference type="SUPFAM" id="SSF90123">
    <property type="entry name" value="ABC transporter transmembrane region"/>
    <property type="match status" value="1"/>
</dbReference>
<feature type="domain" description="ABC transmembrane type-1" evidence="10">
    <location>
        <begin position="1"/>
        <end position="73"/>
    </location>
</feature>
<dbReference type="PROSITE" id="PS50929">
    <property type="entry name" value="ABC_TM1F"/>
    <property type="match status" value="1"/>
</dbReference>
<dbReference type="EMBL" id="UYRT01099198">
    <property type="protein sequence ID" value="VDN42048.1"/>
    <property type="molecule type" value="Genomic_DNA"/>
</dbReference>
<evidence type="ECO:0000256" key="5">
    <source>
        <dbReference type="ARBA" id="ARBA00022741"/>
    </source>
</evidence>
<gene>
    <name evidence="11" type="ORF">GPUH_LOCUS23853</name>
</gene>
<name>A0A183ESB4_9BILA</name>
<comment type="subcellular location">
    <subcellularLocation>
        <location evidence="1">Endomembrane system</location>
        <topology evidence="1">Multi-pass membrane protein</topology>
    </subcellularLocation>
</comment>
<sequence length="90" mass="10459">MKFKDERLKLMSEILNGMKVIKFYAWEESMKKLVLEIREKEISVLREIALYNAAISLTWSCAPFLVAVVTFGLYVNIDPEHNHLTPQVCN</sequence>
<dbReference type="InterPro" id="IPR050173">
    <property type="entry name" value="ABC_transporter_C-like"/>
</dbReference>
<feature type="transmembrane region" description="Helical" evidence="9">
    <location>
        <begin position="48"/>
        <end position="75"/>
    </location>
</feature>
<reference evidence="11 12" key="2">
    <citation type="submission" date="2018-11" db="EMBL/GenBank/DDBJ databases">
        <authorList>
            <consortium name="Pathogen Informatics"/>
        </authorList>
    </citation>
    <scope>NUCLEOTIDE SEQUENCE [LARGE SCALE GENOMIC DNA]</scope>
</reference>
<dbReference type="GO" id="GO:0140359">
    <property type="term" value="F:ABC-type transporter activity"/>
    <property type="evidence" value="ECO:0007669"/>
    <property type="project" value="InterPro"/>
</dbReference>
<keyword evidence="12" id="KW-1185">Reference proteome</keyword>
<evidence type="ECO:0000256" key="2">
    <source>
        <dbReference type="ARBA" id="ARBA00022448"/>
    </source>
</evidence>
<dbReference type="WBParaSite" id="GPUH_0002388501-mRNA-1">
    <property type="protein sequence ID" value="GPUH_0002388501-mRNA-1"/>
    <property type="gene ID" value="GPUH_0002388501"/>
</dbReference>
<keyword evidence="4" id="KW-0677">Repeat</keyword>
<dbReference type="InterPro" id="IPR036640">
    <property type="entry name" value="ABC1_TM_sf"/>
</dbReference>
<evidence type="ECO:0000256" key="7">
    <source>
        <dbReference type="ARBA" id="ARBA00022989"/>
    </source>
</evidence>
<evidence type="ECO:0000256" key="9">
    <source>
        <dbReference type="SAM" id="Phobius"/>
    </source>
</evidence>
<keyword evidence="5" id="KW-0547">Nucleotide-binding</keyword>
<evidence type="ECO:0000256" key="4">
    <source>
        <dbReference type="ARBA" id="ARBA00022737"/>
    </source>
</evidence>
<evidence type="ECO:0000313" key="13">
    <source>
        <dbReference type="WBParaSite" id="GPUH_0002388501-mRNA-1"/>
    </source>
</evidence>
<dbReference type="Pfam" id="PF00664">
    <property type="entry name" value="ABC_membrane"/>
    <property type="match status" value="1"/>
</dbReference>
<dbReference type="PANTHER" id="PTHR24223">
    <property type="entry name" value="ATP-BINDING CASSETTE SUB-FAMILY C"/>
    <property type="match status" value="1"/>
</dbReference>
<organism evidence="13">
    <name type="scientific">Gongylonema pulchrum</name>
    <dbReference type="NCBI Taxonomy" id="637853"/>
    <lineage>
        <taxon>Eukaryota</taxon>
        <taxon>Metazoa</taxon>
        <taxon>Ecdysozoa</taxon>
        <taxon>Nematoda</taxon>
        <taxon>Chromadorea</taxon>
        <taxon>Rhabditida</taxon>
        <taxon>Spirurina</taxon>
        <taxon>Spiruromorpha</taxon>
        <taxon>Spiruroidea</taxon>
        <taxon>Gongylonematidae</taxon>
        <taxon>Gongylonema</taxon>
    </lineage>
</organism>
<evidence type="ECO:0000313" key="11">
    <source>
        <dbReference type="EMBL" id="VDN42048.1"/>
    </source>
</evidence>
<evidence type="ECO:0000256" key="3">
    <source>
        <dbReference type="ARBA" id="ARBA00022692"/>
    </source>
</evidence>
<dbReference type="OrthoDB" id="6500128at2759"/>
<keyword evidence="8 9" id="KW-0472">Membrane</keyword>
<proteinExistence type="predicted"/>
<evidence type="ECO:0000256" key="1">
    <source>
        <dbReference type="ARBA" id="ARBA00004127"/>
    </source>
</evidence>
<dbReference type="AlphaFoldDB" id="A0A183ESB4"/>
<keyword evidence="2" id="KW-0813">Transport</keyword>
<dbReference type="InterPro" id="IPR011527">
    <property type="entry name" value="ABC1_TM_dom"/>
</dbReference>
<protein>
    <submittedName>
        <fullName evidence="13">ABC transmembrane type-1 domain-containing protein</fullName>
    </submittedName>
</protein>
<reference evidence="13" key="1">
    <citation type="submission" date="2016-06" db="UniProtKB">
        <authorList>
            <consortium name="WormBaseParasite"/>
        </authorList>
    </citation>
    <scope>IDENTIFICATION</scope>
</reference>
<dbReference type="GO" id="GO:0016020">
    <property type="term" value="C:membrane"/>
    <property type="evidence" value="ECO:0007669"/>
    <property type="project" value="InterPro"/>
</dbReference>
<dbReference type="Proteomes" id="UP000271098">
    <property type="component" value="Unassembled WGS sequence"/>
</dbReference>
<dbReference type="GO" id="GO:0005524">
    <property type="term" value="F:ATP binding"/>
    <property type="evidence" value="ECO:0007669"/>
    <property type="project" value="UniProtKB-KW"/>
</dbReference>
<dbReference type="GO" id="GO:0012505">
    <property type="term" value="C:endomembrane system"/>
    <property type="evidence" value="ECO:0007669"/>
    <property type="project" value="UniProtKB-SubCell"/>
</dbReference>
<keyword evidence="7 9" id="KW-1133">Transmembrane helix</keyword>